<organism evidence="2 3">
    <name type="scientific">Pristionchus fissidentatus</name>
    <dbReference type="NCBI Taxonomy" id="1538716"/>
    <lineage>
        <taxon>Eukaryota</taxon>
        <taxon>Metazoa</taxon>
        <taxon>Ecdysozoa</taxon>
        <taxon>Nematoda</taxon>
        <taxon>Chromadorea</taxon>
        <taxon>Rhabditida</taxon>
        <taxon>Rhabditina</taxon>
        <taxon>Diplogasteromorpha</taxon>
        <taxon>Diplogasteroidea</taxon>
        <taxon>Neodiplogasteridae</taxon>
        <taxon>Pristionchus</taxon>
    </lineage>
</organism>
<dbReference type="PANTHER" id="PTHR22943">
    <property type="entry name" value="7-TRANSMEMBRANE DOMAIN RECEPTOR C.ELEGANS"/>
    <property type="match status" value="1"/>
</dbReference>
<sequence length="159" mass="17988">VPKEIIEIYGVDLRDPNTGFCVVAIRQYDNESGELRYHLPTLVSMISSLSLFIATAIVILYCIARTNTAIKFVHVSLFYFTVNNSCLQTAVPWFFSYIPLSMILIFPPITGVSLGAFGNILYLITIIFPSIDAFFVLFFIVPFRVAVIRLFRLPFDTSD</sequence>
<feature type="transmembrane region" description="Helical" evidence="1">
    <location>
        <begin position="120"/>
        <end position="143"/>
    </location>
</feature>
<feature type="non-terminal residue" evidence="2">
    <location>
        <position position="159"/>
    </location>
</feature>
<proteinExistence type="predicted"/>
<name>A0AAV5VWU0_9BILA</name>
<feature type="transmembrane region" description="Helical" evidence="1">
    <location>
        <begin position="42"/>
        <end position="64"/>
    </location>
</feature>
<gene>
    <name evidence="2" type="ORF">PFISCL1PPCAC_14157</name>
</gene>
<dbReference type="Proteomes" id="UP001432322">
    <property type="component" value="Unassembled WGS sequence"/>
</dbReference>
<keyword evidence="1" id="KW-0812">Transmembrane</keyword>
<evidence type="ECO:0000256" key="1">
    <source>
        <dbReference type="SAM" id="Phobius"/>
    </source>
</evidence>
<feature type="non-terminal residue" evidence="2">
    <location>
        <position position="1"/>
    </location>
</feature>
<dbReference type="EMBL" id="BTSY01000004">
    <property type="protein sequence ID" value="GMT22859.1"/>
    <property type="molecule type" value="Genomic_DNA"/>
</dbReference>
<evidence type="ECO:0000313" key="2">
    <source>
        <dbReference type="EMBL" id="GMT22859.1"/>
    </source>
</evidence>
<dbReference type="PANTHER" id="PTHR22943:SF248">
    <property type="entry name" value="SEVEN TM RECEPTOR"/>
    <property type="match status" value="1"/>
</dbReference>
<keyword evidence="3" id="KW-1185">Reference proteome</keyword>
<comment type="caution">
    <text evidence="2">The sequence shown here is derived from an EMBL/GenBank/DDBJ whole genome shotgun (WGS) entry which is preliminary data.</text>
</comment>
<reference evidence="2" key="1">
    <citation type="submission" date="2023-10" db="EMBL/GenBank/DDBJ databases">
        <title>Genome assembly of Pristionchus species.</title>
        <authorList>
            <person name="Yoshida K."/>
            <person name="Sommer R.J."/>
        </authorList>
    </citation>
    <scope>NUCLEOTIDE SEQUENCE</scope>
    <source>
        <strain evidence="2">RS5133</strain>
    </source>
</reference>
<keyword evidence="1" id="KW-1133">Transmembrane helix</keyword>
<evidence type="ECO:0008006" key="4">
    <source>
        <dbReference type="Google" id="ProtNLM"/>
    </source>
</evidence>
<dbReference type="Pfam" id="PF10326">
    <property type="entry name" value="7TM_GPCR_Str"/>
    <property type="match status" value="1"/>
</dbReference>
<accession>A0AAV5VWU0</accession>
<keyword evidence="1" id="KW-0472">Membrane</keyword>
<dbReference type="AlphaFoldDB" id="A0AAV5VWU0"/>
<evidence type="ECO:0000313" key="3">
    <source>
        <dbReference type="Proteomes" id="UP001432322"/>
    </source>
</evidence>
<dbReference type="InterPro" id="IPR019428">
    <property type="entry name" value="7TM_GPCR_serpentine_rcpt_Str"/>
</dbReference>
<protein>
    <recommendedName>
        <fullName evidence="4">G protein-coupled receptor</fullName>
    </recommendedName>
</protein>